<sequence length="168" mass="18803">MCLICTIVNNLQKKYKVTVNCKTEIQIGDGFIVDGNLTVGDVVDKFNVKCIEFLSEKEIKNNLVSIVQTAADNAINTAINVFQVMMAGGRAYPTLKRSSIIMKPVTRTAQWKDASLNIAELAKCMSSYSKFLQSQKGRMKELHMSVELLKQLQKMQPLDIVVHVIVVH</sequence>
<evidence type="ECO:0000313" key="2">
    <source>
        <dbReference type="Proteomes" id="UP000507470"/>
    </source>
</evidence>
<evidence type="ECO:0000313" key="1">
    <source>
        <dbReference type="EMBL" id="CAC5407820.1"/>
    </source>
</evidence>
<name>A0A6J8DLS8_MYTCO</name>
<proteinExistence type="predicted"/>
<organism evidence="1 2">
    <name type="scientific">Mytilus coruscus</name>
    <name type="common">Sea mussel</name>
    <dbReference type="NCBI Taxonomy" id="42192"/>
    <lineage>
        <taxon>Eukaryota</taxon>
        <taxon>Metazoa</taxon>
        <taxon>Spiralia</taxon>
        <taxon>Lophotrochozoa</taxon>
        <taxon>Mollusca</taxon>
        <taxon>Bivalvia</taxon>
        <taxon>Autobranchia</taxon>
        <taxon>Pteriomorphia</taxon>
        <taxon>Mytilida</taxon>
        <taxon>Mytiloidea</taxon>
        <taxon>Mytilidae</taxon>
        <taxon>Mytilinae</taxon>
        <taxon>Mytilus</taxon>
    </lineage>
</organism>
<reference evidence="1 2" key="1">
    <citation type="submission" date="2020-06" db="EMBL/GenBank/DDBJ databases">
        <authorList>
            <person name="Li R."/>
            <person name="Bekaert M."/>
        </authorList>
    </citation>
    <scope>NUCLEOTIDE SEQUENCE [LARGE SCALE GENOMIC DNA]</scope>
    <source>
        <strain evidence="2">wild</strain>
    </source>
</reference>
<dbReference type="Proteomes" id="UP000507470">
    <property type="component" value="Unassembled WGS sequence"/>
</dbReference>
<protein>
    <submittedName>
        <fullName evidence="1">Uncharacterized protein</fullName>
    </submittedName>
</protein>
<gene>
    <name evidence="1" type="ORF">MCOR_41257</name>
</gene>
<keyword evidence="2" id="KW-1185">Reference proteome</keyword>
<dbReference type="AlphaFoldDB" id="A0A6J8DLS8"/>
<accession>A0A6J8DLS8</accession>
<dbReference type="EMBL" id="CACVKT020007423">
    <property type="protein sequence ID" value="CAC5407820.1"/>
    <property type="molecule type" value="Genomic_DNA"/>
</dbReference>